<keyword evidence="4 6" id="KW-0862">Zinc</keyword>
<keyword evidence="3 6" id="KW-0479">Metal-binding</keyword>
<accession>W9GMQ8</accession>
<dbReference type="SUPFAM" id="SSF50129">
    <property type="entry name" value="GroES-like"/>
    <property type="match status" value="1"/>
</dbReference>
<keyword evidence="9" id="KW-1185">Reference proteome</keyword>
<comment type="cofactor">
    <cofactor evidence="1 6">
        <name>Zn(2+)</name>
        <dbReference type="ChEBI" id="CHEBI:29105"/>
    </cofactor>
</comment>
<dbReference type="GO" id="GO:0008270">
    <property type="term" value="F:zinc ion binding"/>
    <property type="evidence" value="ECO:0007669"/>
    <property type="project" value="InterPro"/>
</dbReference>
<dbReference type="PANTHER" id="PTHR43350:SF21">
    <property type="entry name" value="S-NITROSOMYCOTHIOL REDUCTASE MSCR"/>
    <property type="match status" value="1"/>
</dbReference>
<dbReference type="OrthoDB" id="3567264at2"/>
<dbReference type="Gene3D" id="3.40.50.720">
    <property type="entry name" value="NAD(P)-binding Rossmann-like Domain"/>
    <property type="match status" value="1"/>
</dbReference>
<protein>
    <submittedName>
        <fullName evidence="8">Alcohol dehydrogenase</fullName>
    </submittedName>
</protein>
<dbReference type="InterPro" id="IPR020843">
    <property type="entry name" value="ER"/>
</dbReference>
<dbReference type="InterPro" id="IPR011032">
    <property type="entry name" value="GroES-like_sf"/>
</dbReference>
<dbReference type="RefSeq" id="WP_034715607.1">
    <property type="nucleotide sequence ID" value="NZ_AWQS01000050.1"/>
</dbReference>
<organism evidence="8 9">
    <name type="scientific">Intrasporangium chromatireducens Q5-1</name>
    <dbReference type="NCBI Taxonomy" id="584657"/>
    <lineage>
        <taxon>Bacteria</taxon>
        <taxon>Bacillati</taxon>
        <taxon>Actinomycetota</taxon>
        <taxon>Actinomycetes</taxon>
        <taxon>Micrococcales</taxon>
        <taxon>Intrasporangiaceae</taxon>
        <taxon>Intrasporangium</taxon>
    </lineage>
</organism>
<dbReference type="AlphaFoldDB" id="W9GMQ8"/>
<keyword evidence="5" id="KW-0560">Oxidoreductase</keyword>
<dbReference type="Proteomes" id="UP000019494">
    <property type="component" value="Unassembled WGS sequence"/>
</dbReference>
<dbReference type="EMBL" id="AWQS01000050">
    <property type="protein sequence ID" value="EWT06397.1"/>
    <property type="molecule type" value="Genomic_DNA"/>
</dbReference>
<dbReference type="SMART" id="SM00829">
    <property type="entry name" value="PKS_ER"/>
    <property type="match status" value="1"/>
</dbReference>
<name>W9GMQ8_9MICO</name>
<dbReference type="Gene3D" id="3.90.180.10">
    <property type="entry name" value="Medium-chain alcohol dehydrogenases, catalytic domain"/>
    <property type="match status" value="1"/>
</dbReference>
<dbReference type="Pfam" id="PF00107">
    <property type="entry name" value="ADH_zinc_N"/>
    <property type="match status" value="1"/>
</dbReference>
<evidence type="ECO:0000256" key="1">
    <source>
        <dbReference type="ARBA" id="ARBA00001947"/>
    </source>
</evidence>
<dbReference type="SUPFAM" id="SSF51735">
    <property type="entry name" value="NAD(P)-binding Rossmann-fold domains"/>
    <property type="match status" value="1"/>
</dbReference>
<comment type="similarity">
    <text evidence="2 6">Belongs to the zinc-containing alcohol dehydrogenase family.</text>
</comment>
<sequence>MRAAVVWEAGGPFEVRDDVERRDPTEHEVVVRIRAAGLCQTDLSLAGGAFGQPMPVVLGHEGAGEILALGSAVTGMSVGDRVLVNWVPSCGRCYTCVRGQTHICRTRRRASEQGLSRDLVAGGREITVGMGTATFAEEAILPANGVVPLPDDVPFTVAALMGCALPTGIGAATRAADVQPGDTVVVVGCGPVGLSAIQGARIAGAATILAVDPTSARRNAASRLGATHTATPEEFTAGGFPDDLDAGGFDIGIDAVGRAATIRTTWNRVRRGGSVVVVGAAADGDVPFTAQELFHEEKVIRGSFFGSGDQRREVPRMSDLWRRGLLHIEGMIEASVDLAEINDVAQRQRRGDIVRAVLTL</sequence>
<dbReference type="GO" id="GO:0016491">
    <property type="term" value="F:oxidoreductase activity"/>
    <property type="evidence" value="ECO:0007669"/>
    <property type="project" value="UniProtKB-KW"/>
</dbReference>
<dbReference type="InterPro" id="IPR036291">
    <property type="entry name" value="NAD(P)-bd_dom_sf"/>
</dbReference>
<evidence type="ECO:0000259" key="7">
    <source>
        <dbReference type="SMART" id="SM00829"/>
    </source>
</evidence>
<evidence type="ECO:0000256" key="2">
    <source>
        <dbReference type="ARBA" id="ARBA00008072"/>
    </source>
</evidence>
<evidence type="ECO:0000313" key="8">
    <source>
        <dbReference type="EMBL" id="EWT06397.1"/>
    </source>
</evidence>
<gene>
    <name evidence="8" type="ORF">N864_21740</name>
</gene>
<proteinExistence type="inferred from homology"/>
<evidence type="ECO:0000256" key="3">
    <source>
        <dbReference type="ARBA" id="ARBA00022723"/>
    </source>
</evidence>
<dbReference type="PANTHER" id="PTHR43350">
    <property type="entry name" value="NAD-DEPENDENT ALCOHOL DEHYDROGENASE"/>
    <property type="match status" value="1"/>
</dbReference>
<evidence type="ECO:0000313" key="9">
    <source>
        <dbReference type="Proteomes" id="UP000019494"/>
    </source>
</evidence>
<dbReference type="InterPro" id="IPR013149">
    <property type="entry name" value="ADH-like_C"/>
</dbReference>
<reference evidence="9" key="1">
    <citation type="submission" date="2013-08" db="EMBL/GenBank/DDBJ databases">
        <title>Intrasporangium oryzae NRRL B-24470.</title>
        <authorList>
            <person name="Liu H."/>
            <person name="Wang G."/>
        </authorList>
    </citation>
    <scope>NUCLEOTIDE SEQUENCE [LARGE SCALE GENOMIC DNA]</scope>
    <source>
        <strain evidence="9">Q5-1</strain>
    </source>
</reference>
<dbReference type="InterPro" id="IPR002328">
    <property type="entry name" value="ADH_Zn_CS"/>
</dbReference>
<evidence type="ECO:0000256" key="4">
    <source>
        <dbReference type="ARBA" id="ARBA00022833"/>
    </source>
</evidence>
<evidence type="ECO:0000256" key="6">
    <source>
        <dbReference type="RuleBase" id="RU361277"/>
    </source>
</evidence>
<comment type="caution">
    <text evidence="8">The sequence shown here is derived from an EMBL/GenBank/DDBJ whole genome shotgun (WGS) entry which is preliminary data.</text>
</comment>
<dbReference type="InterPro" id="IPR013154">
    <property type="entry name" value="ADH-like_N"/>
</dbReference>
<dbReference type="Pfam" id="PF08240">
    <property type="entry name" value="ADH_N"/>
    <property type="match status" value="1"/>
</dbReference>
<dbReference type="PROSITE" id="PS00059">
    <property type="entry name" value="ADH_ZINC"/>
    <property type="match status" value="1"/>
</dbReference>
<feature type="domain" description="Enoyl reductase (ER)" evidence="7">
    <location>
        <begin position="11"/>
        <end position="358"/>
    </location>
</feature>
<evidence type="ECO:0000256" key="5">
    <source>
        <dbReference type="ARBA" id="ARBA00023002"/>
    </source>
</evidence>